<organism evidence="2 3">
    <name type="scientific">Lymnaea stagnalis</name>
    <name type="common">Great pond snail</name>
    <name type="synonym">Helix stagnalis</name>
    <dbReference type="NCBI Taxonomy" id="6523"/>
    <lineage>
        <taxon>Eukaryota</taxon>
        <taxon>Metazoa</taxon>
        <taxon>Spiralia</taxon>
        <taxon>Lophotrochozoa</taxon>
        <taxon>Mollusca</taxon>
        <taxon>Gastropoda</taxon>
        <taxon>Heterobranchia</taxon>
        <taxon>Euthyneura</taxon>
        <taxon>Panpulmonata</taxon>
        <taxon>Hygrophila</taxon>
        <taxon>Lymnaeoidea</taxon>
        <taxon>Lymnaeidae</taxon>
        <taxon>Lymnaea</taxon>
    </lineage>
</organism>
<sequence>MHFWLKTYVFKMVRPYGTFLAIILTYAASSLLHGLNFQLAAVLLSLGFYSYTEFVLRVRLSKIFDACIQAKRCKEKCDHKYKSNHPLVLVTNLAFGALAIFHLAYLGLMFDSSDGEEKGYTMWHTLSKWSSLNFLSHWVALGTFIFYWLI</sequence>
<dbReference type="GO" id="GO:0017147">
    <property type="term" value="F:Wnt-protein binding"/>
    <property type="evidence" value="ECO:0007669"/>
    <property type="project" value="TreeGrafter"/>
</dbReference>
<keyword evidence="1" id="KW-0812">Transmembrane</keyword>
<dbReference type="GO" id="GO:1990698">
    <property type="term" value="F:palmitoleoyltransferase activity"/>
    <property type="evidence" value="ECO:0007669"/>
    <property type="project" value="TreeGrafter"/>
</dbReference>
<gene>
    <name evidence="2" type="ORF">GSLYS_00016273001</name>
</gene>
<dbReference type="GO" id="GO:0061355">
    <property type="term" value="P:Wnt protein secretion"/>
    <property type="evidence" value="ECO:0007669"/>
    <property type="project" value="TreeGrafter"/>
</dbReference>
<feature type="transmembrane region" description="Helical" evidence="1">
    <location>
        <begin position="12"/>
        <end position="29"/>
    </location>
</feature>
<keyword evidence="3" id="KW-1185">Reference proteome</keyword>
<dbReference type="PANTHER" id="PTHR13906:SF12">
    <property type="entry name" value="PROTEIN-SERINE O-PALMITOLEOYLTRANSFERASE PORCUPINE"/>
    <property type="match status" value="1"/>
</dbReference>
<dbReference type="EMBL" id="CAXITT010000505">
    <property type="protein sequence ID" value="CAL1542739.1"/>
    <property type="molecule type" value="Genomic_DNA"/>
</dbReference>
<evidence type="ECO:0008006" key="4">
    <source>
        <dbReference type="Google" id="ProtNLM"/>
    </source>
</evidence>
<protein>
    <recommendedName>
        <fullName evidence="4">Protein-cysteine N-palmitoyltransferase porcupine</fullName>
    </recommendedName>
</protein>
<evidence type="ECO:0000313" key="3">
    <source>
        <dbReference type="Proteomes" id="UP001497497"/>
    </source>
</evidence>
<dbReference type="AlphaFoldDB" id="A0AAV2I7G8"/>
<feature type="transmembrane region" description="Helical" evidence="1">
    <location>
        <begin position="87"/>
        <end position="110"/>
    </location>
</feature>
<dbReference type="Proteomes" id="UP001497497">
    <property type="component" value="Unassembled WGS sequence"/>
</dbReference>
<reference evidence="2 3" key="1">
    <citation type="submission" date="2024-04" db="EMBL/GenBank/DDBJ databases">
        <authorList>
            <consortium name="Genoscope - CEA"/>
            <person name="William W."/>
        </authorList>
    </citation>
    <scope>NUCLEOTIDE SEQUENCE [LARGE SCALE GENOMIC DNA]</scope>
</reference>
<comment type="caution">
    <text evidence="2">The sequence shown here is derived from an EMBL/GenBank/DDBJ whole genome shotgun (WGS) entry which is preliminary data.</text>
</comment>
<keyword evidence="1" id="KW-0472">Membrane</keyword>
<dbReference type="GO" id="GO:0030258">
    <property type="term" value="P:lipid modification"/>
    <property type="evidence" value="ECO:0007669"/>
    <property type="project" value="TreeGrafter"/>
</dbReference>
<dbReference type="GO" id="GO:0016020">
    <property type="term" value="C:membrane"/>
    <property type="evidence" value="ECO:0007669"/>
    <property type="project" value="TreeGrafter"/>
</dbReference>
<accession>A0AAV2I7G8</accession>
<dbReference type="GO" id="GO:0005783">
    <property type="term" value="C:endoplasmic reticulum"/>
    <property type="evidence" value="ECO:0007669"/>
    <property type="project" value="TreeGrafter"/>
</dbReference>
<dbReference type="PANTHER" id="PTHR13906">
    <property type="entry name" value="PORCUPINE"/>
    <property type="match status" value="1"/>
</dbReference>
<evidence type="ECO:0000256" key="1">
    <source>
        <dbReference type="SAM" id="Phobius"/>
    </source>
</evidence>
<evidence type="ECO:0000313" key="2">
    <source>
        <dbReference type="EMBL" id="CAL1542739.1"/>
    </source>
</evidence>
<keyword evidence="1" id="KW-1133">Transmembrane helix</keyword>
<proteinExistence type="predicted"/>
<dbReference type="InterPro" id="IPR049941">
    <property type="entry name" value="LPLAT_7/PORCN-like"/>
</dbReference>
<feature type="transmembrane region" description="Helical" evidence="1">
    <location>
        <begin position="130"/>
        <end position="149"/>
    </location>
</feature>
<feature type="transmembrane region" description="Helical" evidence="1">
    <location>
        <begin position="35"/>
        <end position="52"/>
    </location>
</feature>
<name>A0AAV2I7G8_LYMST</name>